<reference evidence="1" key="1">
    <citation type="submission" date="2022-10" db="EMBL/GenBank/DDBJ databases">
        <title>Tapping the CABI collections for fungal endophytes: first genome assemblies for Collariella, Neodidymelliopsis, Ascochyta clinopodiicola, Didymella pomorum, Didymosphaeria variabile, Neocosmospora piperis and Neocucurbitaria cava.</title>
        <authorList>
            <person name="Hill R."/>
        </authorList>
    </citation>
    <scope>NUCLEOTIDE SEQUENCE</scope>
    <source>
        <strain evidence="1">IMI 360193</strain>
    </source>
</reference>
<dbReference type="EMBL" id="JAPEUV010000027">
    <property type="protein sequence ID" value="KAJ4338785.1"/>
    <property type="molecule type" value="Genomic_DNA"/>
</dbReference>
<name>A0A9W8X294_9PLEO</name>
<keyword evidence="2" id="KW-1185">Reference proteome</keyword>
<evidence type="ECO:0000313" key="2">
    <source>
        <dbReference type="Proteomes" id="UP001140562"/>
    </source>
</evidence>
<proteinExistence type="predicted"/>
<gene>
    <name evidence="1" type="ORF">N0V87_003700</name>
</gene>
<dbReference type="AlphaFoldDB" id="A0A9W8X294"/>
<organism evidence="1 2">
    <name type="scientific">Didymella glomerata</name>
    <dbReference type="NCBI Taxonomy" id="749621"/>
    <lineage>
        <taxon>Eukaryota</taxon>
        <taxon>Fungi</taxon>
        <taxon>Dikarya</taxon>
        <taxon>Ascomycota</taxon>
        <taxon>Pezizomycotina</taxon>
        <taxon>Dothideomycetes</taxon>
        <taxon>Pleosporomycetidae</taxon>
        <taxon>Pleosporales</taxon>
        <taxon>Pleosporineae</taxon>
        <taxon>Didymellaceae</taxon>
        <taxon>Didymella</taxon>
    </lineage>
</organism>
<evidence type="ECO:0000313" key="1">
    <source>
        <dbReference type="EMBL" id="KAJ4338785.1"/>
    </source>
</evidence>
<dbReference type="Proteomes" id="UP001140562">
    <property type="component" value="Unassembled WGS sequence"/>
</dbReference>
<sequence length="194" mass="21445">MASYRELPILYNTYDETVSWLSSENKAWLDPANTTSSSETNTQGLPSGNSTVWGPQLVNFGDSRKFGAAPTFYSINGLHMHGNGLAYNKFNEYAESGNDGVGKTLYTTAVDEGLWQIICHVQNHLTLGMVANYRVYPEASSLYGNEQNAHKVKNLHIGPIKLHGPLDIRQLKAKSECLFEIVIELSYCVGEPAL</sequence>
<dbReference type="InterPro" id="IPR008972">
    <property type="entry name" value="Cupredoxin"/>
</dbReference>
<accession>A0A9W8X294</accession>
<protein>
    <submittedName>
        <fullName evidence="1">Uncharacterized protein</fullName>
    </submittedName>
</protein>
<dbReference type="Gene3D" id="2.60.40.420">
    <property type="entry name" value="Cupredoxins - blue copper proteins"/>
    <property type="match status" value="1"/>
</dbReference>
<comment type="caution">
    <text evidence="1">The sequence shown here is derived from an EMBL/GenBank/DDBJ whole genome shotgun (WGS) entry which is preliminary data.</text>
</comment>
<dbReference type="OrthoDB" id="2121828at2759"/>
<dbReference type="SUPFAM" id="SSF49503">
    <property type="entry name" value="Cupredoxins"/>
    <property type="match status" value="1"/>
</dbReference>